<evidence type="ECO:0008006" key="3">
    <source>
        <dbReference type="Google" id="ProtNLM"/>
    </source>
</evidence>
<dbReference type="Proteomes" id="UP001238179">
    <property type="component" value="Chromosome"/>
</dbReference>
<protein>
    <recommendedName>
        <fullName evidence="3">Methyltransferase family protein</fullName>
    </recommendedName>
</protein>
<name>A0AA48K7E4_9BACT</name>
<dbReference type="RefSeq" id="WP_316413912.1">
    <property type="nucleotide sequence ID" value="NZ_AP027080.1"/>
</dbReference>
<dbReference type="Gene3D" id="3.40.50.150">
    <property type="entry name" value="Vaccinia Virus protein VP39"/>
    <property type="match status" value="1"/>
</dbReference>
<dbReference type="Pfam" id="PF13489">
    <property type="entry name" value="Methyltransf_23"/>
    <property type="match status" value="1"/>
</dbReference>
<organism evidence="1 2">
    <name type="scientific">Mesoterricola silvestris</name>
    <dbReference type="NCBI Taxonomy" id="2927979"/>
    <lineage>
        <taxon>Bacteria</taxon>
        <taxon>Pseudomonadati</taxon>
        <taxon>Acidobacteriota</taxon>
        <taxon>Holophagae</taxon>
        <taxon>Holophagales</taxon>
        <taxon>Holophagaceae</taxon>
        <taxon>Mesoterricola</taxon>
    </lineage>
</organism>
<reference evidence="2" key="1">
    <citation type="journal article" date="2023" name="Int. J. Syst. Evol. Microbiol.">
        <title>Mesoterricola silvestris gen. nov., sp. nov., Mesoterricola sediminis sp. nov., Geothrix oryzae sp. nov., Geothrix edaphica sp. nov., Geothrix rubra sp. nov., and Geothrix limicola sp. nov., six novel members of Acidobacteriota isolated from soils.</title>
        <authorList>
            <person name="Itoh H."/>
            <person name="Sugisawa Y."/>
            <person name="Mise K."/>
            <person name="Xu Z."/>
            <person name="Kuniyasu M."/>
            <person name="Ushijima N."/>
            <person name="Kawano K."/>
            <person name="Kobayashi E."/>
            <person name="Shiratori Y."/>
            <person name="Masuda Y."/>
            <person name="Senoo K."/>
        </authorList>
    </citation>
    <scope>NUCLEOTIDE SEQUENCE [LARGE SCALE GENOMIC DNA]</scope>
    <source>
        <strain evidence="2">W79</strain>
    </source>
</reference>
<dbReference type="KEGG" id="msil:METEAL_01900"/>
<dbReference type="InterPro" id="IPR029063">
    <property type="entry name" value="SAM-dependent_MTases_sf"/>
</dbReference>
<proteinExistence type="predicted"/>
<evidence type="ECO:0000313" key="2">
    <source>
        <dbReference type="Proteomes" id="UP001238179"/>
    </source>
</evidence>
<sequence length="399" mass="43948">MIPVRACLICGTPHLDLAAARIAPFIAERCGLGAPLPPVRAARCPSCDFVFFDHRFDEEEARKLYAGYRDASYNRQRLRHEPYYHVLRELFEEGREATRKARIQDLANLFEGISRPFPKVLDYGGERDGWLAKGVFPRSSVTSYDLSFDAAPPAPRSQDLVLCSNVLEHVSFPLDLLGALKACVKPSGLICLEVPLEHWPGLRDFHARGEALLHEHVSFYSPRSVFRLLARAGLRPLGRGILRGGTLGILARPSRLGRWPRLLDLFAPRVPEPLPSLSAPGVDPMINGTVVRRVNALVDQWNAEGRTLVVAPAGRFSRGLLEHTRLGEANILGFCDRDPRAAGTALGGIPVRPYGELEALGPDFILVASPEHEPALCQALSGQADQGRPVLPLSKLIWP</sequence>
<dbReference type="EMBL" id="AP027080">
    <property type="protein sequence ID" value="BDU71016.1"/>
    <property type="molecule type" value="Genomic_DNA"/>
</dbReference>
<dbReference type="SUPFAM" id="SSF53335">
    <property type="entry name" value="S-adenosyl-L-methionine-dependent methyltransferases"/>
    <property type="match status" value="1"/>
</dbReference>
<dbReference type="AlphaFoldDB" id="A0AA48K7E4"/>
<keyword evidence="2" id="KW-1185">Reference proteome</keyword>
<accession>A0AA48K7E4</accession>
<gene>
    <name evidence="1" type="ORF">METEAL_01900</name>
</gene>
<evidence type="ECO:0000313" key="1">
    <source>
        <dbReference type="EMBL" id="BDU71016.1"/>
    </source>
</evidence>